<organism evidence="1 2">
    <name type="scientific">Polymorphobacter multimanifer</name>
    <dbReference type="NCBI Taxonomy" id="1070431"/>
    <lineage>
        <taxon>Bacteria</taxon>
        <taxon>Pseudomonadati</taxon>
        <taxon>Pseudomonadota</taxon>
        <taxon>Alphaproteobacteria</taxon>
        <taxon>Sphingomonadales</taxon>
        <taxon>Sphingosinicellaceae</taxon>
        <taxon>Polymorphobacter</taxon>
    </lineage>
</organism>
<dbReference type="Proteomes" id="UP000538147">
    <property type="component" value="Unassembled WGS sequence"/>
</dbReference>
<dbReference type="RefSeq" id="WP_184200749.1">
    <property type="nucleotide sequence ID" value="NZ_BMOX01000019.1"/>
</dbReference>
<comment type="caution">
    <text evidence="1">The sequence shown here is derived from an EMBL/GenBank/DDBJ whole genome shotgun (WGS) entry which is preliminary data.</text>
</comment>
<evidence type="ECO:0000313" key="2">
    <source>
        <dbReference type="Proteomes" id="UP000538147"/>
    </source>
</evidence>
<reference evidence="1 2" key="1">
    <citation type="submission" date="2020-08" db="EMBL/GenBank/DDBJ databases">
        <title>Genomic Encyclopedia of Type Strains, Phase IV (KMG-IV): sequencing the most valuable type-strain genomes for metagenomic binning, comparative biology and taxonomic classification.</title>
        <authorList>
            <person name="Goeker M."/>
        </authorList>
    </citation>
    <scope>NUCLEOTIDE SEQUENCE [LARGE SCALE GENOMIC DNA]</scope>
    <source>
        <strain evidence="1 2">DSM 102189</strain>
    </source>
</reference>
<keyword evidence="2" id="KW-1185">Reference proteome</keyword>
<name>A0A841LF46_9SPHN</name>
<protein>
    <submittedName>
        <fullName evidence="1">Uncharacterized protein</fullName>
    </submittedName>
</protein>
<accession>A0A841LF46</accession>
<evidence type="ECO:0000313" key="1">
    <source>
        <dbReference type="EMBL" id="MBB6228435.1"/>
    </source>
</evidence>
<sequence>MALALLGATSATAQPAPGAAPPTYVTLADLTLAAPVIVRATITRSQRINPSDAAGLAPGMARQLLTARVDGALTATAAVPPELVWLHDVPQPERGRAPDQRGQQVLAWLQPPDAEGKTVLMPGPSMQPWSAPLEATVRAIATQAVSGTVPIVTGVSNGFRVPGTVPGEAESQFFLTTKGGKPLTMVVLDRPGQRRQIQVASSDIIDESATSVAPETLLWYRLACALPGRLPASAGGSDPALAAAWASAIASLGPCTRP</sequence>
<dbReference type="EMBL" id="JACIIV010000019">
    <property type="protein sequence ID" value="MBB6228435.1"/>
    <property type="molecule type" value="Genomic_DNA"/>
</dbReference>
<gene>
    <name evidence="1" type="ORF">FHS79_002622</name>
</gene>
<dbReference type="AlphaFoldDB" id="A0A841LF46"/>
<proteinExistence type="predicted"/>